<dbReference type="CDD" id="cd00130">
    <property type="entry name" value="PAS"/>
    <property type="match status" value="1"/>
</dbReference>
<dbReference type="EC" id="2.7.13.3" evidence="2"/>
<evidence type="ECO:0000256" key="4">
    <source>
        <dbReference type="ARBA" id="ARBA00022679"/>
    </source>
</evidence>
<dbReference type="Pfam" id="PF00512">
    <property type="entry name" value="HisKA"/>
    <property type="match status" value="1"/>
</dbReference>
<feature type="transmembrane region" description="Helical" evidence="7">
    <location>
        <begin position="145"/>
        <end position="166"/>
    </location>
</feature>
<dbReference type="Pfam" id="PF02518">
    <property type="entry name" value="HATPase_c"/>
    <property type="match status" value="1"/>
</dbReference>
<evidence type="ECO:0000256" key="3">
    <source>
        <dbReference type="ARBA" id="ARBA00022553"/>
    </source>
</evidence>
<dbReference type="CDD" id="cd16922">
    <property type="entry name" value="HATPase_EvgS-ArcB-TorS-like"/>
    <property type="match status" value="1"/>
</dbReference>
<keyword evidence="7" id="KW-1133">Transmembrane helix</keyword>
<proteinExistence type="predicted"/>
<keyword evidence="12" id="KW-1185">Reference proteome</keyword>
<dbReference type="PROSITE" id="PS50109">
    <property type="entry name" value="HIS_KIN"/>
    <property type="match status" value="1"/>
</dbReference>
<dbReference type="Gene3D" id="3.40.50.2300">
    <property type="match status" value="1"/>
</dbReference>
<evidence type="ECO:0000259" key="9">
    <source>
        <dbReference type="PROSITE" id="PS50110"/>
    </source>
</evidence>
<feature type="transmembrane region" description="Helical" evidence="7">
    <location>
        <begin position="34"/>
        <end position="50"/>
    </location>
</feature>
<organism evidence="11 12">
    <name type="scientific">Phaeocystidibacter luteus</name>
    <dbReference type="NCBI Taxonomy" id="911197"/>
    <lineage>
        <taxon>Bacteria</taxon>
        <taxon>Pseudomonadati</taxon>
        <taxon>Bacteroidota</taxon>
        <taxon>Flavobacteriia</taxon>
        <taxon>Flavobacteriales</taxon>
        <taxon>Phaeocystidibacteraceae</taxon>
        <taxon>Phaeocystidibacter</taxon>
    </lineage>
</organism>
<dbReference type="EMBL" id="WBVO01000001">
    <property type="protein sequence ID" value="KAB2814184.1"/>
    <property type="molecule type" value="Genomic_DNA"/>
</dbReference>
<feature type="transmembrane region" description="Helical" evidence="7">
    <location>
        <begin position="6"/>
        <end position="27"/>
    </location>
</feature>
<dbReference type="CDD" id="cd17546">
    <property type="entry name" value="REC_hyHK_CKI1_RcsC-like"/>
    <property type="match status" value="1"/>
</dbReference>
<dbReference type="SUPFAM" id="SSF52172">
    <property type="entry name" value="CheY-like"/>
    <property type="match status" value="1"/>
</dbReference>
<dbReference type="InterPro" id="IPR036097">
    <property type="entry name" value="HisK_dim/P_sf"/>
</dbReference>
<dbReference type="Pfam" id="PF16927">
    <property type="entry name" value="HisKA_7TM"/>
    <property type="match status" value="1"/>
</dbReference>
<sequence>MESTILLLQVSLLIAALVAVGLLFYAFKFRQAPGGWNFVILMSGVAWWATMDGISPFFDSLETKTFLAQAAYLGIVSTPVAWLSFVLSYAGIQIKDYALPRNGVFILGMAVLLGALTNDVHHLLYKEVVFTPGDYGPVFSYGPLFWSWVGCTYLMLVLSTVMLIRTAVNSSQLFRSQIVQLIIGAFLPWAGNAAYLLKLNPVVGFDLTPLAFVAVGAISISVVFKKRLFEVIPVAYATLFHSMRDAAFLISSDFTVIDINASGEKMLNGREWRGTNVNKLMSGLPEQTAERLMEFLIAAQHAKPTDLNTLEFDVTLDSGDIAWLAVSASPVIQNDRNNVNLLITAREVTQTKANQERIARTADELEKVNSIAKELLQEGTWERKMKFITKRIVEGFNVDYSFIWSIEDQDIHVRSQPSILASAEILDITSQIGFDRFLKQNEKTLLEGGALQISDNSLNAFLLAHPFTRKGKVWGIWTHIWLDAIPDGPSLNALSLISELLNSAITREDYFHETVVAKETAVKASKAKTEFLSMMSHEIRTPLNAIIGISNILEQDEKEADFEEHKSALIHASKHLKGLVDDILDFSKIEGGFLELTKREIHIESFMKSVIGTYKEWAIDKGIDLSLELDVQADRIILADQLRLGQVMNNLINNAIKYTDGGKVIVSLKETDSGGLKFSVKDSGIGISQEDQKKIFEEFTQAYMGNDREHSGTGLGLSISRKLIELMNSKLLVQSELGVGSTFSFELTNVLTDSRNVQKAETQKKKADLSGTILIVEDNKVNYTIVNAMLTKWGITTHAAYNGQEAVDFCKENEVDLILMDLQMPIMDGYEATKALRSLGTKTPIIALTASAMIDTIDRAKEAGMNDYITKPFQPNDLREKLHLYLAKEKA</sequence>
<accession>A0A6N6RJF5</accession>
<dbReference type="PROSITE" id="PS50110">
    <property type="entry name" value="RESPONSE_REGULATORY"/>
    <property type="match status" value="1"/>
</dbReference>
<keyword evidence="7" id="KW-0472">Membrane</keyword>
<evidence type="ECO:0000256" key="2">
    <source>
        <dbReference type="ARBA" id="ARBA00012438"/>
    </source>
</evidence>
<keyword evidence="7" id="KW-0812">Transmembrane</keyword>
<dbReference type="RefSeq" id="WP_151665765.1">
    <property type="nucleotide sequence ID" value="NZ_WBVO01000001.1"/>
</dbReference>
<evidence type="ECO:0000313" key="11">
    <source>
        <dbReference type="EMBL" id="KAB2814184.1"/>
    </source>
</evidence>
<dbReference type="Proteomes" id="UP000468650">
    <property type="component" value="Unassembled WGS sequence"/>
</dbReference>
<dbReference type="SMART" id="SM00448">
    <property type="entry name" value="REC"/>
    <property type="match status" value="1"/>
</dbReference>
<keyword evidence="3 6" id="KW-0597">Phosphoprotein</keyword>
<comment type="catalytic activity">
    <reaction evidence="1">
        <text>ATP + protein L-histidine = ADP + protein N-phospho-L-histidine.</text>
        <dbReference type="EC" id="2.7.13.3"/>
    </reaction>
</comment>
<evidence type="ECO:0000259" key="10">
    <source>
        <dbReference type="PROSITE" id="PS50113"/>
    </source>
</evidence>
<dbReference type="InterPro" id="IPR004358">
    <property type="entry name" value="Sig_transdc_His_kin-like_C"/>
</dbReference>
<keyword evidence="4" id="KW-0808">Transferase</keyword>
<keyword evidence="5" id="KW-0418">Kinase</keyword>
<dbReference type="SUPFAM" id="SSF55785">
    <property type="entry name" value="PYP-like sensor domain (PAS domain)"/>
    <property type="match status" value="1"/>
</dbReference>
<dbReference type="PRINTS" id="PR00344">
    <property type="entry name" value="BCTRLSENSOR"/>
</dbReference>
<evidence type="ECO:0000259" key="8">
    <source>
        <dbReference type="PROSITE" id="PS50109"/>
    </source>
</evidence>
<dbReference type="InterPro" id="IPR000014">
    <property type="entry name" value="PAS"/>
</dbReference>
<feature type="transmembrane region" description="Helical" evidence="7">
    <location>
        <begin position="104"/>
        <end position="125"/>
    </location>
</feature>
<feature type="domain" description="PAC" evidence="10">
    <location>
        <begin position="308"/>
        <end position="360"/>
    </location>
</feature>
<feature type="domain" description="Histidine kinase" evidence="8">
    <location>
        <begin position="534"/>
        <end position="751"/>
    </location>
</feature>
<dbReference type="Pfam" id="PF00072">
    <property type="entry name" value="Response_reg"/>
    <property type="match status" value="1"/>
</dbReference>
<dbReference type="InterPro" id="IPR003594">
    <property type="entry name" value="HATPase_dom"/>
</dbReference>
<dbReference type="InterPro" id="IPR035965">
    <property type="entry name" value="PAS-like_dom_sf"/>
</dbReference>
<dbReference type="InterPro" id="IPR001789">
    <property type="entry name" value="Sig_transdc_resp-reg_receiver"/>
</dbReference>
<dbReference type="InterPro" id="IPR000700">
    <property type="entry name" value="PAS-assoc_C"/>
</dbReference>
<feature type="domain" description="Response regulatory" evidence="9">
    <location>
        <begin position="772"/>
        <end position="886"/>
    </location>
</feature>
<dbReference type="PROSITE" id="PS50113">
    <property type="entry name" value="PAC"/>
    <property type="match status" value="1"/>
</dbReference>
<dbReference type="GO" id="GO:0000155">
    <property type="term" value="F:phosphorelay sensor kinase activity"/>
    <property type="evidence" value="ECO:0007669"/>
    <property type="project" value="InterPro"/>
</dbReference>
<feature type="transmembrane region" description="Helical" evidence="7">
    <location>
        <begin position="203"/>
        <end position="224"/>
    </location>
</feature>
<dbReference type="AlphaFoldDB" id="A0A6N6RJF5"/>
<dbReference type="SUPFAM" id="SSF47384">
    <property type="entry name" value="Homodimeric domain of signal transducing histidine kinase"/>
    <property type="match status" value="1"/>
</dbReference>
<dbReference type="InterPro" id="IPR011006">
    <property type="entry name" value="CheY-like_superfamily"/>
</dbReference>
<evidence type="ECO:0000256" key="5">
    <source>
        <dbReference type="ARBA" id="ARBA00022777"/>
    </source>
</evidence>
<dbReference type="NCBIfam" id="TIGR00229">
    <property type="entry name" value="sensory_box"/>
    <property type="match status" value="1"/>
</dbReference>
<evidence type="ECO:0000313" key="12">
    <source>
        <dbReference type="Proteomes" id="UP000468650"/>
    </source>
</evidence>
<dbReference type="InterPro" id="IPR005467">
    <property type="entry name" value="His_kinase_dom"/>
</dbReference>
<evidence type="ECO:0000256" key="1">
    <source>
        <dbReference type="ARBA" id="ARBA00000085"/>
    </source>
</evidence>
<protein>
    <recommendedName>
        <fullName evidence="2">histidine kinase</fullName>
        <ecNumber evidence="2">2.7.13.3</ecNumber>
    </recommendedName>
</protein>
<dbReference type="InterPro" id="IPR036890">
    <property type="entry name" value="HATPase_C_sf"/>
</dbReference>
<dbReference type="FunFam" id="3.30.565.10:FF:000010">
    <property type="entry name" value="Sensor histidine kinase RcsC"/>
    <property type="match status" value="1"/>
</dbReference>
<evidence type="ECO:0000256" key="6">
    <source>
        <dbReference type="PROSITE-ProRule" id="PRU00169"/>
    </source>
</evidence>
<feature type="transmembrane region" description="Helical" evidence="7">
    <location>
        <begin position="70"/>
        <end position="92"/>
    </location>
</feature>
<comment type="caution">
    <text evidence="11">The sequence shown here is derived from an EMBL/GenBank/DDBJ whole genome shotgun (WGS) entry which is preliminary data.</text>
</comment>
<dbReference type="PANTHER" id="PTHR43047:SF64">
    <property type="entry name" value="HISTIDINE KINASE CONTAINING CHEY-HOMOLOGOUS RECEIVER DOMAIN AND PAS DOMAIN-RELATED"/>
    <property type="match status" value="1"/>
</dbReference>
<feature type="modified residue" description="4-aspartylphosphate" evidence="6">
    <location>
        <position position="821"/>
    </location>
</feature>
<gene>
    <name evidence="11" type="ORF">F8C67_00200</name>
</gene>
<dbReference type="PANTHER" id="PTHR43047">
    <property type="entry name" value="TWO-COMPONENT HISTIDINE PROTEIN KINASE"/>
    <property type="match status" value="1"/>
</dbReference>
<dbReference type="InterPro" id="IPR003661">
    <property type="entry name" value="HisK_dim/P_dom"/>
</dbReference>
<dbReference type="CDD" id="cd00082">
    <property type="entry name" value="HisKA"/>
    <property type="match status" value="1"/>
</dbReference>
<dbReference type="OrthoDB" id="9816309at2"/>
<dbReference type="InterPro" id="IPR031621">
    <property type="entry name" value="HisKA_7TM"/>
</dbReference>
<name>A0A6N6RJF5_9FLAO</name>
<evidence type="ECO:0000256" key="7">
    <source>
        <dbReference type="SAM" id="Phobius"/>
    </source>
</evidence>
<dbReference type="Gene3D" id="1.10.287.130">
    <property type="match status" value="1"/>
</dbReference>
<dbReference type="Gene3D" id="3.30.565.10">
    <property type="entry name" value="Histidine kinase-like ATPase, C-terminal domain"/>
    <property type="match status" value="1"/>
</dbReference>
<dbReference type="SUPFAM" id="SSF55874">
    <property type="entry name" value="ATPase domain of HSP90 chaperone/DNA topoisomerase II/histidine kinase"/>
    <property type="match status" value="1"/>
</dbReference>
<dbReference type="SMART" id="SM00387">
    <property type="entry name" value="HATPase_c"/>
    <property type="match status" value="1"/>
</dbReference>
<dbReference type="Gene3D" id="3.30.450.20">
    <property type="entry name" value="PAS domain"/>
    <property type="match status" value="1"/>
</dbReference>
<reference evidence="11 12" key="1">
    <citation type="submission" date="2019-09" db="EMBL/GenBank/DDBJ databases">
        <title>Genomes of family Cryomorphaceae.</title>
        <authorList>
            <person name="Bowman J.P."/>
        </authorList>
    </citation>
    <scope>NUCLEOTIDE SEQUENCE [LARGE SCALE GENOMIC DNA]</scope>
    <source>
        <strain evidence="11 12">LMG 25704</strain>
    </source>
</reference>
<dbReference type="SMART" id="SM00388">
    <property type="entry name" value="HisKA"/>
    <property type="match status" value="1"/>
</dbReference>